<protein>
    <submittedName>
        <fullName evidence="1">Uncharacterized protein</fullName>
    </submittedName>
</protein>
<dbReference type="EMBL" id="MN740558">
    <property type="protein sequence ID" value="QHU33492.1"/>
    <property type="molecule type" value="Genomic_DNA"/>
</dbReference>
<organism evidence="1">
    <name type="scientific">viral metagenome</name>
    <dbReference type="NCBI Taxonomy" id="1070528"/>
    <lineage>
        <taxon>unclassified sequences</taxon>
        <taxon>metagenomes</taxon>
        <taxon>organismal metagenomes</taxon>
    </lineage>
</organism>
<name>A0A6C0LW80_9ZZZZ</name>
<evidence type="ECO:0000313" key="1">
    <source>
        <dbReference type="EMBL" id="QHU33492.1"/>
    </source>
</evidence>
<reference evidence="1" key="1">
    <citation type="journal article" date="2020" name="Nature">
        <title>Giant virus diversity and host interactions through global metagenomics.</title>
        <authorList>
            <person name="Schulz F."/>
            <person name="Roux S."/>
            <person name="Paez-Espino D."/>
            <person name="Jungbluth S."/>
            <person name="Walsh D.A."/>
            <person name="Denef V.J."/>
            <person name="McMahon K.D."/>
            <person name="Konstantinidis K.T."/>
            <person name="Eloe-Fadrosh E.A."/>
            <person name="Kyrpides N.C."/>
            <person name="Woyke T."/>
        </authorList>
    </citation>
    <scope>NUCLEOTIDE SEQUENCE</scope>
    <source>
        <strain evidence="1">GVMAG-S-1016704-121</strain>
    </source>
</reference>
<sequence>MYTYTPCNYIVHDQTDKYSCWYNAIIFLLINDTSVSDAVIHHNNDQDERFELSYIVSEYLHSGSCIRAMQYLPHIYKEIYKNKFNSDLDFRTVGRAELLLHALLSGALGYHHMTIEYVIIDDKIIVDTVYDPNKHVNFINQLQNPLDGFARNPSHIKCIESILHNENSTEVIRFIIHMKSLYSNASGLLLFNNTIENRNGHTVAFSWCPVDLILYGCGSGEFSTVELVIDNIIKRGFKLIGVVCVIHNNLGI</sequence>
<proteinExistence type="predicted"/>
<dbReference type="AlphaFoldDB" id="A0A6C0LW80"/>
<accession>A0A6C0LW80</accession>